<dbReference type="OrthoDB" id="10662891at2759"/>
<accession>A0A8I2YBU8</accession>
<comment type="caution">
    <text evidence="2">The sequence shown here is derived from an EMBL/GenBank/DDBJ whole genome shotgun (WGS) entry which is preliminary data.</text>
</comment>
<feature type="compositionally biased region" description="Low complexity" evidence="1">
    <location>
        <begin position="108"/>
        <end position="126"/>
    </location>
</feature>
<proteinExistence type="predicted"/>
<dbReference type="EMBL" id="JAGFBS010000122">
    <property type="protein sequence ID" value="KAG6369022.1"/>
    <property type="molecule type" value="Genomic_DNA"/>
</dbReference>
<reference evidence="2" key="1">
    <citation type="submission" date="2021-03" db="EMBL/GenBank/DDBJ databases">
        <title>Evolutionary innovations through gain and loss of genes in the ectomycorrhizal Boletales.</title>
        <authorList>
            <person name="Wu G."/>
            <person name="Miyauchi S."/>
            <person name="Morin E."/>
            <person name="Yang Z.-L."/>
            <person name="Xu J."/>
            <person name="Martin F.M."/>
        </authorList>
    </citation>
    <scope>NUCLEOTIDE SEQUENCE</scope>
    <source>
        <strain evidence="2">BR01</strain>
    </source>
</reference>
<dbReference type="Proteomes" id="UP000683000">
    <property type="component" value="Unassembled WGS sequence"/>
</dbReference>
<evidence type="ECO:0000256" key="1">
    <source>
        <dbReference type="SAM" id="MobiDB-lite"/>
    </source>
</evidence>
<keyword evidence="3" id="KW-1185">Reference proteome</keyword>
<name>A0A8I2YBU8_9AGAM</name>
<evidence type="ECO:0000313" key="2">
    <source>
        <dbReference type="EMBL" id="KAG6369022.1"/>
    </source>
</evidence>
<feature type="region of interest" description="Disordered" evidence="1">
    <location>
        <begin position="72"/>
        <end position="130"/>
    </location>
</feature>
<dbReference type="AlphaFoldDB" id="A0A8I2YBU8"/>
<gene>
    <name evidence="2" type="ORF">JVT61DRAFT_2553</name>
</gene>
<sequence>MYVLQLKEKTPTRYPFRPQWNAQWGWETRPPPQMPLKIGLKESNEVAKVSCHFRSYSAAVNNVSPGDLNRIGFGRDEESRHERKAHRRAHGMGFGSIRVPSLPPADTSSQECSSSSSPDNQSPNISRPSALPNDIVSVNILADCSSPIIQALEPHSSSVQDVEMDDASEDRPYQQCAAEPSERPEDWIHRMLQRDERQKTIWELSDWSRLRDQVSADDMESFRAAVSRAGLTLDPSPVGGVFEEMIIWLDAMQKIHPKLRPSEAPYIAHRGLFPLKYCMEASMDVVCKAAEKRITLVKRQKVLLKALDRLERSGV</sequence>
<evidence type="ECO:0000313" key="3">
    <source>
        <dbReference type="Proteomes" id="UP000683000"/>
    </source>
</evidence>
<protein>
    <submittedName>
        <fullName evidence="2">Uncharacterized protein</fullName>
    </submittedName>
</protein>
<organism evidence="2 3">
    <name type="scientific">Boletus reticuloceps</name>
    <dbReference type="NCBI Taxonomy" id="495285"/>
    <lineage>
        <taxon>Eukaryota</taxon>
        <taxon>Fungi</taxon>
        <taxon>Dikarya</taxon>
        <taxon>Basidiomycota</taxon>
        <taxon>Agaricomycotina</taxon>
        <taxon>Agaricomycetes</taxon>
        <taxon>Agaricomycetidae</taxon>
        <taxon>Boletales</taxon>
        <taxon>Boletineae</taxon>
        <taxon>Boletaceae</taxon>
        <taxon>Boletoideae</taxon>
        <taxon>Boletus</taxon>
    </lineage>
</organism>